<dbReference type="EMBL" id="JAUCBP010000011">
    <property type="protein sequence ID" value="MDM7861528.1"/>
    <property type="molecule type" value="Genomic_DNA"/>
</dbReference>
<gene>
    <name evidence="1" type="ORF">QTP81_13075</name>
</gene>
<keyword evidence="2" id="KW-1185">Reference proteome</keyword>
<organism evidence="1 2">
    <name type="scientific">Alteromonas arenosi</name>
    <dbReference type="NCBI Taxonomy" id="3055817"/>
    <lineage>
        <taxon>Bacteria</taxon>
        <taxon>Pseudomonadati</taxon>
        <taxon>Pseudomonadota</taxon>
        <taxon>Gammaproteobacteria</taxon>
        <taxon>Alteromonadales</taxon>
        <taxon>Alteromonadaceae</taxon>
        <taxon>Alteromonas/Salinimonas group</taxon>
        <taxon>Alteromonas</taxon>
    </lineage>
</organism>
<evidence type="ECO:0000313" key="1">
    <source>
        <dbReference type="EMBL" id="MDM7861528.1"/>
    </source>
</evidence>
<comment type="caution">
    <text evidence="1">The sequence shown here is derived from an EMBL/GenBank/DDBJ whole genome shotgun (WGS) entry which is preliminary data.</text>
</comment>
<evidence type="ECO:0000313" key="2">
    <source>
        <dbReference type="Proteomes" id="UP001234343"/>
    </source>
</evidence>
<protein>
    <submittedName>
        <fullName evidence="1">Uncharacterized protein</fullName>
    </submittedName>
</protein>
<name>A0ABT7SZB4_9ALTE</name>
<sequence>MTEQDKQLQQLYQQRKSAVKTPTEIKQVALGQSKQSATVSPHSWPVFGRQMGMVTACVGLLALGLLVRHTITGYQEPEYVHANIEYHALSDEAVSVNTARRIDYENATQAFQESQLRIAIHHKKLAQIASIGDGWELKMCDNSALSISPMLLAELAANNALKIDIERGDFVQIAFSDAGRILAIEKQPTTRHC</sequence>
<reference evidence="1 2" key="1">
    <citation type="submission" date="2023-06" db="EMBL/GenBank/DDBJ databases">
        <title>Alteromonas sp. ASW11-36 isolated from intertidal sand.</title>
        <authorList>
            <person name="Li Y."/>
        </authorList>
    </citation>
    <scope>NUCLEOTIDE SEQUENCE [LARGE SCALE GENOMIC DNA]</scope>
    <source>
        <strain evidence="1 2">ASW11-36</strain>
    </source>
</reference>
<dbReference type="RefSeq" id="WP_289366117.1">
    <property type="nucleotide sequence ID" value="NZ_JAUCBP010000011.1"/>
</dbReference>
<dbReference type="Proteomes" id="UP001234343">
    <property type="component" value="Unassembled WGS sequence"/>
</dbReference>
<accession>A0ABT7SZB4</accession>
<proteinExistence type="predicted"/>